<keyword evidence="4" id="KW-0812">Transmembrane</keyword>
<dbReference type="GO" id="GO:0098542">
    <property type="term" value="P:defense response to other organism"/>
    <property type="evidence" value="ECO:0007669"/>
    <property type="project" value="InterPro"/>
</dbReference>
<reference evidence="6" key="1">
    <citation type="journal article" date="2018" name="Gigascience">
        <title>Genome assembly of the Pink Ipe (Handroanthus impetiginosus, Bignoniaceae), a highly valued, ecologically keystone Neotropical timber forest tree.</title>
        <authorList>
            <person name="Silva-Junior O.B."/>
            <person name="Grattapaglia D."/>
            <person name="Novaes E."/>
            <person name="Collevatti R.G."/>
        </authorList>
    </citation>
    <scope>NUCLEOTIDE SEQUENCE [LARGE SCALE GENOMIC DNA]</scope>
    <source>
        <strain evidence="6">cv. UFG-1</strain>
    </source>
</reference>
<gene>
    <name evidence="5" type="ORF">CDL12_29543</name>
</gene>
<accession>A0A2G9FY43</accession>
<dbReference type="GO" id="GO:0005886">
    <property type="term" value="C:plasma membrane"/>
    <property type="evidence" value="ECO:0007669"/>
    <property type="project" value="TreeGrafter"/>
</dbReference>
<evidence type="ECO:0000256" key="2">
    <source>
        <dbReference type="ARBA" id="ARBA00023136"/>
    </source>
</evidence>
<evidence type="ECO:0000313" key="6">
    <source>
        <dbReference type="Proteomes" id="UP000231279"/>
    </source>
</evidence>
<feature type="region of interest" description="Disordered" evidence="3">
    <location>
        <begin position="25"/>
        <end position="86"/>
    </location>
</feature>
<name>A0A2G9FY43_9LAMI</name>
<sequence>MGIPPNPDDPKQKIVMGYPSMDRYHPAHQMYPQPPSAYPSPAGRAHQGYASSSYQHPPPPGYASSSFPPPPGYDPSPFPHDGKYMNPAAAQNPYPPRYNDFYYQQHYKPLVTDTNQNSSFGRLMLILMIVLVASMCMMSLVMWFLFGTYIPEFEVSSIKISNFTTTNTSLSGIWKVDISVTNTNKELGINFDRIISSIFYRDAILGVSALQPFQVQKMQRFDLNYTMRVEQMPNEQKLQSWVLPSLENDVNANGAVLFSLKLAMRANFTAPNVVYRQESLRVLCENMQVNFSPTGNGTLSPGLGNPCLISIQDGLRINLKKVLEIIIPTFGCLKY</sequence>
<dbReference type="InterPro" id="IPR044839">
    <property type="entry name" value="NDR1-like"/>
</dbReference>
<dbReference type="EMBL" id="NKXS01008923">
    <property type="protein sequence ID" value="PIM97980.1"/>
    <property type="molecule type" value="Genomic_DNA"/>
</dbReference>
<comment type="caution">
    <text evidence="5">The sequence shown here is derived from an EMBL/GenBank/DDBJ whole genome shotgun (WGS) entry which is preliminary data.</text>
</comment>
<comment type="subcellular location">
    <subcellularLocation>
        <location evidence="1">Membrane</location>
    </subcellularLocation>
</comment>
<proteinExistence type="predicted"/>
<dbReference type="OrthoDB" id="695142at2759"/>
<feature type="transmembrane region" description="Helical" evidence="4">
    <location>
        <begin position="123"/>
        <end position="146"/>
    </location>
</feature>
<dbReference type="AlphaFoldDB" id="A0A2G9FY43"/>
<keyword evidence="2 4" id="KW-0472">Membrane</keyword>
<feature type="compositionally biased region" description="Pro residues" evidence="3">
    <location>
        <begin position="56"/>
        <end position="78"/>
    </location>
</feature>
<evidence type="ECO:0000256" key="3">
    <source>
        <dbReference type="SAM" id="MobiDB-lite"/>
    </source>
</evidence>
<evidence type="ECO:0000256" key="1">
    <source>
        <dbReference type="ARBA" id="ARBA00004370"/>
    </source>
</evidence>
<keyword evidence="6" id="KW-1185">Reference proteome</keyword>
<protein>
    <recommendedName>
        <fullName evidence="7">Late embryogenesis abundant protein LEA-2 subgroup domain-containing protein</fullName>
    </recommendedName>
</protein>
<keyword evidence="4" id="KW-1133">Transmembrane helix</keyword>
<evidence type="ECO:0000313" key="5">
    <source>
        <dbReference type="EMBL" id="PIM97980.1"/>
    </source>
</evidence>
<organism evidence="5 6">
    <name type="scientific">Handroanthus impetiginosus</name>
    <dbReference type="NCBI Taxonomy" id="429701"/>
    <lineage>
        <taxon>Eukaryota</taxon>
        <taxon>Viridiplantae</taxon>
        <taxon>Streptophyta</taxon>
        <taxon>Embryophyta</taxon>
        <taxon>Tracheophyta</taxon>
        <taxon>Spermatophyta</taxon>
        <taxon>Magnoliopsida</taxon>
        <taxon>eudicotyledons</taxon>
        <taxon>Gunneridae</taxon>
        <taxon>Pentapetalae</taxon>
        <taxon>asterids</taxon>
        <taxon>lamiids</taxon>
        <taxon>Lamiales</taxon>
        <taxon>Bignoniaceae</taxon>
        <taxon>Crescentiina</taxon>
        <taxon>Tabebuia alliance</taxon>
        <taxon>Handroanthus</taxon>
    </lineage>
</organism>
<evidence type="ECO:0000256" key="4">
    <source>
        <dbReference type="SAM" id="Phobius"/>
    </source>
</evidence>
<dbReference type="Proteomes" id="UP000231279">
    <property type="component" value="Unassembled WGS sequence"/>
</dbReference>
<evidence type="ECO:0008006" key="7">
    <source>
        <dbReference type="Google" id="ProtNLM"/>
    </source>
</evidence>
<dbReference type="PANTHER" id="PTHR31234">
    <property type="entry name" value="LATE EMBRYOGENESIS ABUNDANT (LEA) HYDROXYPROLINE-RICH GLYCOPROTEIN FAMILY"/>
    <property type="match status" value="1"/>
</dbReference>
<dbReference type="PANTHER" id="PTHR31234:SF55">
    <property type="entry name" value="LATE EMBRYOGENESIS ABUNDANT (LEA) HYDROXYPROLINE-RICH GLYCOPROTEIN FAMILY"/>
    <property type="match status" value="1"/>
</dbReference>